<dbReference type="InterPro" id="IPR036291">
    <property type="entry name" value="NAD(P)-bd_dom_sf"/>
</dbReference>
<reference evidence="2 3" key="1">
    <citation type="submission" date="2024-02" db="EMBL/GenBank/DDBJ databases">
        <authorList>
            <person name="Daric V."/>
            <person name="Darras S."/>
        </authorList>
    </citation>
    <scope>NUCLEOTIDE SEQUENCE [LARGE SCALE GENOMIC DNA]</scope>
</reference>
<evidence type="ECO:0000313" key="2">
    <source>
        <dbReference type="EMBL" id="CAK8683107.1"/>
    </source>
</evidence>
<evidence type="ECO:0000256" key="1">
    <source>
        <dbReference type="ARBA" id="ARBA00023002"/>
    </source>
</evidence>
<dbReference type="Gene3D" id="3.40.50.720">
    <property type="entry name" value="NAD(P)-binding Rossmann-like Domain"/>
    <property type="match status" value="1"/>
</dbReference>
<dbReference type="EMBL" id="CAWYQH010000096">
    <property type="protein sequence ID" value="CAK8683107.1"/>
    <property type="molecule type" value="Genomic_DNA"/>
</dbReference>
<dbReference type="SUPFAM" id="SSF51735">
    <property type="entry name" value="NAD(P)-binding Rossmann-fold domains"/>
    <property type="match status" value="1"/>
</dbReference>
<comment type="caution">
    <text evidence="2">The sequence shown here is derived from an EMBL/GenBank/DDBJ whole genome shotgun (WGS) entry which is preliminary data.</text>
</comment>
<dbReference type="PANTHER" id="PTHR43157">
    <property type="entry name" value="PHOSPHATIDYLINOSITOL-GLYCAN BIOSYNTHESIS CLASS F PROTEIN-RELATED"/>
    <property type="match status" value="1"/>
</dbReference>
<dbReference type="InterPro" id="IPR002347">
    <property type="entry name" value="SDR_fam"/>
</dbReference>
<dbReference type="Proteomes" id="UP001642483">
    <property type="component" value="Unassembled WGS sequence"/>
</dbReference>
<sequence>MWNYRNRVANDMAEQRRSASGGWVRSDVRMDGKTVVITGGDQGIGFETALDLARRGARVIMGSRKTDDGEKAKAKILEECPDANVVAIKLNLASFESIYVFARQITVNEPRIDVLINNAAITGCPKSTTVEGFDMQMGVNHIGHVFLIDQLINLLQRSAPSRIIIVSSSDHKLGEMKWDDMMHDVDYSPLPMYFQTKLANVYFCLELSRQLRGSKVTCNCLNPGLVRGEGHSCPFKLFFTCCCCCLDRAVHISPQEGAQTSIYCAIAPELQEVSGRYFNKCAEERLSNRASNAEAAKRLWLMTHEWIDDVFRCSSLSEQTLVLTVSP</sequence>
<protein>
    <recommendedName>
        <fullName evidence="4">Retinol dehydrogenase 14</fullName>
    </recommendedName>
</protein>
<accession>A0ABP0FU17</accession>
<organism evidence="2 3">
    <name type="scientific">Clavelina lepadiformis</name>
    <name type="common">Light-bulb sea squirt</name>
    <name type="synonym">Ascidia lepadiformis</name>
    <dbReference type="NCBI Taxonomy" id="159417"/>
    <lineage>
        <taxon>Eukaryota</taxon>
        <taxon>Metazoa</taxon>
        <taxon>Chordata</taxon>
        <taxon>Tunicata</taxon>
        <taxon>Ascidiacea</taxon>
        <taxon>Aplousobranchia</taxon>
        <taxon>Clavelinidae</taxon>
        <taxon>Clavelina</taxon>
    </lineage>
</organism>
<evidence type="ECO:0000313" key="3">
    <source>
        <dbReference type="Proteomes" id="UP001642483"/>
    </source>
</evidence>
<dbReference type="Pfam" id="PF00106">
    <property type="entry name" value="adh_short"/>
    <property type="match status" value="1"/>
</dbReference>
<proteinExistence type="predicted"/>
<name>A0ABP0FU17_CLALP</name>
<dbReference type="CDD" id="cd05327">
    <property type="entry name" value="retinol-DH_like_SDR_c_like"/>
    <property type="match status" value="1"/>
</dbReference>
<evidence type="ECO:0008006" key="4">
    <source>
        <dbReference type="Google" id="ProtNLM"/>
    </source>
</evidence>
<keyword evidence="1" id="KW-0560">Oxidoreductase</keyword>
<gene>
    <name evidence="2" type="ORF">CVLEPA_LOCUS14211</name>
</gene>
<keyword evidence="3" id="KW-1185">Reference proteome</keyword>
<dbReference type="PANTHER" id="PTHR43157:SF31">
    <property type="entry name" value="PHOSPHATIDYLINOSITOL-GLYCAN BIOSYNTHESIS CLASS F PROTEIN"/>
    <property type="match status" value="1"/>
</dbReference>
<dbReference type="PRINTS" id="PR00081">
    <property type="entry name" value="GDHRDH"/>
</dbReference>